<feature type="region of interest" description="Disordered" evidence="1">
    <location>
        <begin position="55"/>
        <end position="83"/>
    </location>
</feature>
<dbReference type="EMBL" id="FNLM01000026">
    <property type="protein sequence ID" value="SDT88465.1"/>
    <property type="molecule type" value="Genomic_DNA"/>
</dbReference>
<evidence type="ECO:0000313" key="12">
    <source>
        <dbReference type="EMBL" id="SDT94864.1"/>
    </source>
</evidence>
<evidence type="ECO:0000313" key="11">
    <source>
        <dbReference type="EMBL" id="SDT94754.1"/>
    </source>
</evidence>
<evidence type="ECO:0000313" key="7">
    <source>
        <dbReference type="EMBL" id="SDT85105.1"/>
    </source>
</evidence>
<proteinExistence type="predicted"/>
<evidence type="ECO:0000313" key="9">
    <source>
        <dbReference type="EMBL" id="SDT88465.1"/>
    </source>
</evidence>
<evidence type="ECO:0000256" key="1">
    <source>
        <dbReference type="SAM" id="MobiDB-lite"/>
    </source>
</evidence>
<protein>
    <submittedName>
        <fullName evidence="4">Uncharacterized protein</fullName>
    </submittedName>
</protein>
<reference evidence="4 13" key="1">
    <citation type="submission" date="2016-10" db="EMBL/GenBank/DDBJ databases">
        <authorList>
            <person name="de Groot N.N."/>
        </authorList>
    </citation>
    <scope>NUCLEOTIDE SEQUENCE [LARGE SCALE GENOMIC DNA]</scope>
    <source>
        <strain evidence="4 13">DSM 44215</strain>
    </source>
</reference>
<dbReference type="EMBL" id="FNLM01000027">
    <property type="protein sequence ID" value="SDT89777.1"/>
    <property type="molecule type" value="Genomic_DNA"/>
</dbReference>
<dbReference type="EMBL" id="FNLM01000015">
    <property type="protein sequence ID" value="SDT85105.1"/>
    <property type="molecule type" value="Genomic_DNA"/>
</dbReference>
<name>A0A1H2DLK0_9ACTN</name>
<organism evidence="4 13">
    <name type="scientific">Gordonia westfalica</name>
    <dbReference type="NCBI Taxonomy" id="158898"/>
    <lineage>
        <taxon>Bacteria</taxon>
        <taxon>Bacillati</taxon>
        <taxon>Actinomycetota</taxon>
        <taxon>Actinomycetes</taxon>
        <taxon>Mycobacteriales</taxon>
        <taxon>Gordoniaceae</taxon>
        <taxon>Gordonia</taxon>
    </lineage>
</organism>
<dbReference type="EMBL" id="FNLM01000002">
    <property type="protein sequence ID" value="SDT83751.1"/>
    <property type="molecule type" value="Genomic_DNA"/>
</dbReference>
<feature type="compositionally biased region" description="Acidic residues" evidence="1">
    <location>
        <begin position="61"/>
        <end position="70"/>
    </location>
</feature>
<evidence type="ECO:0000313" key="13">
    <source>
        <dbReference type="Proteomes" id="UP000183180"/>
    </source>
</evidence>
<dbReference type="EMBL" id="FNLM01000003">
    <property type="protein sequence ID" value="SDT83775.1"/>
    <property type="molecule type" value="Genomic_DNA"/>
</dbReference>
<sequence length="83" mass="9324">MELFRAWNPDTWLWSDPSVMLLSEVATIVSDLRYMQALTTFNEVPEIYFPARYGPPRDDAAEATEGEGPSEAEKARAVAASMR</sequence>
<evidence type="ECO:0000313" key="8">
    <source>
        <dbReference type="EMBL" id="SDT85192.1"/>
    </source>
</evidence>
<evidence type="ECO:0000313" key="5">
    <source>
        <dbReference type="EMBL" id="SDT84798.1"/>
    </source>
</evidence>
<evidence type="ECO:0000313" key="10">
    <source>
        <dbReference type="EMBL" id="SDT89777.1"/>
    </source>
</evidence>
<evidence type="ECO:0000313" key="4">
    <source>
        <dbReference type="EMBL" id="SDT83775.1"/>
    </source>
</evidence>
<dbReference type="EMBL" id="FNLM01000011">
    <property type="protein sequence ID" value="SDT84798.1"/>
    <property type="molecule type" value="Genomic_DNA"/>
</dbReference>
<accession>A0A1H2DLK0</accession>
<dbReference type="EMBL" id="FNLM01000011">
    <property type="protein sequence ID" value="SDT84817.1"/>
    <property type="molecule type" value="Genomic_DNA"/>
</dbReference>
<evidence type="ECO:0000313" key="3">
    <source>
        <dbReference type="EMBL" id="SDT83751.1"/>
    </source>
</evidence>
<dbReference type="EMBL" id="FNLM01000032">
    <property type="protein sequence ID" value="SDT94864.1"/>
    <property type="molecule type" value="Genomic_DNA"/>
</dbReference>
<dbReference type="EMBL" id="FNLM01000002">
    <property type="protein sequence ID" value="SDT83744.1"/>
    <property type="molecule type" value="Genomic_DNA"/>
</dbReference>
<dbReference type="Proteomes" id="UP000183180">
    <property type="component" value="Unassembled WGS sequence"/>
</dbReference>
<evidence type="ECO:0000313" key="6">
    <source>
        <dbReference type="EMBL" id="SDT84817.1"/>
    </source>
</evidence>
<gene>
    <name evidence="3" type="ORF">SAMN04488548_10213</name>
    <name evidence="2" type="ORF">SAMN04488548_1026</name>
    <name evidence="4" type="ORF">SAMN04488548_10318</name>
    <name evidence="5" type="ORF">SAMN04488548_11113</name>
    <name evidence="6" type="ORF">SAMN04488548_11119</name>
    <name evidence="7" type="ORF">SAMN04488548_11517</name>
    <name evidence="8" type="ORF">SAMN04488548_1172</name>
    <name evidence="9" type="ORF">SAMN04488548_12617</name>
    <name evidence="10" type="ORF">SAMN04488548_12765</name>
    <name evidence="12" type="ORF">SAMN04488548_13215</name>
    <name evidence="11" type="ORF">SAMN04488548_1328</name>
</gene>
<dbReference type="AlphaFoldDB" id="A0A1H2DLK0"/>
<dbReference type="EMBL" id="FNLM01000017">
    <property type="protein sequence ID" value="SDT85192.1"/>
    <property type="molecule type" value="Genomic_DNA"/>
</dbReference>
<evidence type="ECO:0000313" key="2">
    <source>
        <dbReference type="EMBL" id="SDT83744.1"/>
    </source>
</evidence>
<dbReference type="EMBL" id="FNLM01000032">
    <property type="protein sequence ID" value="SDT94754.1"/>
    <property type="molecule type" value="Genomic_DNA"/>
</dbReference>